<dbReference type="Proteomes" id="UP000266091">
    <property type="component" value="Unassembled WGS sequence"/>
</dbReference>
<accession>A0A388SCH1</accession>
<reference evidence="1 2" key="1">
    <citation type="journal article" date="2018" name="Int. J. Syst. Evol. Microbiol.">
        <title>Mesosutterella multiformis gen. nov., sp. nov., a member of the family Sutterellaceae and Sutterella megalosphaeroides sp. nov., isolated from human faeces.</title>
        <authorList>
            <person name="Sakamoto M."/>
            <person name="Ikeyama N."/>
            <person name="Kunihiro T."/>
            <person name="Iino T."/>
            <person name="Yuki M."/>
            <person name="Ohkuma M."/>
        </authorList>
    </citation>
    <scope>NUCLEOTIDE SEQUENCE [LARGE SCALE GENOMIC DNA]</scope>
    <source>
        <strain evidence="1 2">4NBBH2</strain>
    </source>
</reference>
<organism evidence="1 2">
    <name type="scientific">Mesosutterella multiformis</name>
    <dbReference type="NCBI Taxonomy" id="2259133"/>
    <lineage>
        <taxon>Bacteria</taxon>
        <taxon>Pseudomonadati</taxon>
        <taxon>Pseudomonadota</taxon>
        <taxon>Betaproteobacteria</taxon>
        <taxon>Burkholderiales</taxon>
        <taxon>Sutterellaceae</taxon>
        <taxon>Mesosutterella</taxon>
    </lineage>
</organism>
<evidence type="ECO:0000313" key="2">
    <source>
        <dbReference type="Proteomes" id="UP000266091"/>
    </source>
</evidence>
<dbReference type="AlphaFoldDB" id="A0A388SCH1"/>
<dbReference type="RefSeq" id="WP_170135112.1">
    <property type="nucleotide sequence ID" value="NZ_BGZJ01000001.1"/>
</dbReference>
<keyword evidence="2" id="KW-1185">Reference proteome</keyword>
<sequence>MPRLRRLPAAVGVGGHRYWGPGDWILPFGVGVGLLALAATPSHTTSTVPAAPVQTQPAPPVNVTINNTPASSSVATQDYFYCPAQKGYYPTIPSCPTGWIKITPQG</sequence>
<proteinExistence type="predicted"/>
<comment type="caution">
    <text evidence="1">The sequence shown here is derived from an EMBL/GenBank/DDBJ whole genome shotgun (WGS) entry which is preliminary data.</text>
</comment>
<dbReference type="EMBL" id="BGZJ01000001">
    <property type="protein sequence ID" value="GBO93905.1"/>
    <property type="molecule type" value="Genomic_DNA"/>
</dbReference>
<evidence type="ECO:0000313" key="1">
    <source>
        <dbReference type="EMBL" id="GBO93905.1"/>
    </source>
</evidence>
<gene>
    <name evidence="1" type="ORF">MESMUL_12590</name>
</gene>
<protein>
    <submittedName>
        <fullName evidence="1">Uncharacterized protein</fullName>
    </submittedName>
</protein>
<name>A0A388SCH1_9BURK</name>